<dbReference type="GO" id="GO:0008360">
    <property type="term" value="P:regulation of cell shape"/>
    <property type="evidence" value="ECO:0000318"/>
    <property type="project" value="GO_Central"/>
</dbReference>
<evidence type="ECO:0000313" key="14">
    <source>
        <dbReference type="Proteomes" id="UP000002494"/>
    </source>
</evidence>
<organism evidence="13 14">
    <name type="scientific">Rattus norvegicus</name>
    <name type="common">Rat</name>
    <dbReference type="NCBI Taxonomy" id="10116"/>
    <lineage>
        <taxon>Eukaryota</taxon>
        <taxon>Metazoa</taxon>
        <taxon>Chordata</taxon>
        <taxon>Craniata</taxon>
        <taxon>Vertebrata</taxon>
        <taxon>Euteleostomi</taxon>
        <taxon>Mammalia</taxon>
        <taxon>Eutheria</taxon>
        <taxon>Euarchontoglires</taxon>
        <taxon>Glires</taxon>
        <taxon>Rodentia</taxon>
        <taxon>Myomorpha</taxon>
        <taxon>Muroidea</taxon>
        <taxon>Muridae</taxon>
        <taxon>Murinae</taxon>
        <taxon>Rattus</taxon>
    </lineage>
</organism>
<evidence type="ECO:0000256" key="6">
    <source>
        <dbReference type="ARBA" id="ARBA00023136"/>
    </source>
</evidence>
<dbReference type="SMART" id="SM00429">
    <property type="entry name" value="IPT"/>
    <property type="match status" value="2"/>
</dbReference>
<feature type="region of interest" description="Disordered" evidence="10">
    <location>
        <begin position="1"/>
        <end position="197"/>
    </location>
</feature>
<comment type="subcellular location">
    <subcellularLocation>
        <location evidence="1">Membrane</location>
        <topology evidence="1">Single-pass membrane protein</topology>
    </subcellularLocation>
</comment>
<keyword evidence="14" id="KW-1185">Reference proteome</keyword>
<dbReference type="CDD" id="cd11246">
    <property type="entry name" value="Sema_plexin_C1"/>
    <property type="match status" value="1"/>
</dbReference>
<dbReference type="InterPro" id="IPR031148">
    <property type="entry name" value="Plexin"/>
</dbReference>
<evidence type="ECO:0000256" key="3">
    <source>
        <dbReference type="ARBA" id="ARBA00022692"/>
    </source>
</evidence>
<reference evidence="13" key="3">
    <citation type="submission" date="2025-09" db="UniProtKB">
        <authorList>
            <consortium name="Ensembl"/>
        </authorList>
    </citation>
    <scope>IDENTIFICATION</scope>
    <source>
        <strain evidence="13">Brown Norway</strain>
    </source>
</reference>
<feature type="compositionally biased region" description="Basic residues" evidence="10">
    <location>
        <begin position="97"/>
        <end position="110"/>
    </location>
</feature>
<protein>
    <submittedName>
        <fullName evidence="13">Plexin C1</fullName>
    </submittedName>
</protein>
<evidence type="ECO:0000256" key="10">
    <source>
        <dbReference type="SAM" id="MobiDB-lite"/>
    </source>
</evidence>
<dbReference type="InterPro" id="IPR015943">
    <property type="entry name" value="WD40/YVTN_repeat-like_dom_sf"/>
</dbReference>
<evidence type="ECO:0000256" key="11">
    <source>
        <dbReference type="SAM" id="Phobius"/>
    </source>
</evidence>
<comment type="similarity">
    <text evidence="2">Belongs to the plexin family.</text>
</comment>
<keyword evidence="3 11" id="KW-0812">Transmembrane</keyword>
<dbReference type="Pfam" id="PF08337">
    <property type="entry name" value="Plexin_cytopl"/>
    <property type="match status" value="1"/>
</dbReference>
<name>A0A8I5ZKT8_RAT</name>
<dbReference type="PANTHER" id="PTHR22625:SF4">
    <property type="entry name" value="PLEXIN-C1"/>
    <property type="match status" value="1"/>
</dbReference>
<dbReference type="SUPFAM" id="SSF48350">
    <property type="entry name" value="GTPase activation domain, GAP"/>
    <property type="match status" value="1"/>
</dbReference>
<dbReference type="SUPFAM" id="SSF103575">
    <property type="entry name" value="Plexin repeat"/>
    <property type="match status" value="1"/>
</dbReference>
<keyword evidence="5 11" id="KW-1133">Transmembrane helix</keyword>
<feature type="compositionally biased region" description="Basic residues" evidence="10">
    <location>
        <begin position="37"/>
        <end position="47"/>
    </location>
</feature>
<dbReference type="InterPro" id="IPR013548">
    <property type="entry name" value="Plexin_cytoplasmic_RasGAP_dom"/>
</dbReference>
<dbReference type="Gene3D" id="3.30.1680.10">
    <property type="entry name" value="ligand-binding face of the semaphorins, domain 2"/>
    <property type="match status" value="1"/>
</dbReference>
<dbReference type="GO" id="GO:0150053">
    <property type="term" value="C:cerebellar climbing fiber to Purkinje cell synapse"/>
    <property type="evidence" value="ECO:0000266"/>
    <property type="project" value="RGD"/>
</dbReference>
<dbReference type="GeneTree" id="ENSGT01150000286928"/>
<dbReference type="InterPro" id="IPR002909">
    <property type="entry name" value="IPT_dom"/>
</dbReference>
<dbReference type="CTD" id="10154"/>
<evidence type="ECO:0000256" key="2">
    <source>
        <dbReference type="ARBA" id="ARBA00010297"/>
    </source>
</evidence>
<dbReference type="InterPro" id="IPR002165">
    <property type="entry name" value="Plexin_repeat"/>
</dbReference>
<dbReference type="AGR" id="RGD:1307420"/>
<dbReference type="GO" id="GO:0030334">
    <property type="term" value="P:regulation of cell migration"/>
    <property type="evidence" value="ECO:0000318"/>
    <property type="project" value="GO_Central"/>
</dbReference>
<dbReference type="KEGG" id="rno:362873"/>
<sequence>MKEATYTVTQITRPPSSRSHRIKKGGEMGVEGGRARGGGRRRKRMRKGPVASHFHNGKVKRTSAPNLSSPPRPPRSPPPVPSLPLRASPRAPAPHRGTLRRRRTRRKRLRSAQGLPPRHRLPERARRASSSLHSFPAEPRGWGGRGSPSARRSRHRRRRRPRLRRRAPEPPEPPRALPGGGPPSPMEVSRRKAPPRPPYPAAPLPLIAYLLALAVPARGADEPVWRSEQAIGAIAASRADGVFVASGSCLDQLDYSLKNRLSRLYRDQAGNCTEPVSLAPPARPRPGSSFSKLLLPYREGATGLEGLLLTGWTFDRGACEVRPLGNLNRSSLRNGTEVVSCHPQGSTAGVVYRASGTDLWYLAVAATYVLPEPETANRCNPAASDRDTAIALKNTEGRSLATQELGRLKLRGSAGSLHFVDAFLWNGSVYFPYYPYNYTSGAATGWPSMARIAQSTEVLFQGQAALDCGHGHPEGRRLLLSSSLVEAVDIWAGVFSAATGEGQEKRSPATTALCLFRMSEIQARARSCSWDFQATEHNCKEGDQPEQVQPIASSTLIHSDLTSVYGTVVMNRIVLFLGTGDGQLLKVVLGENLTSNCPEVIYEIKEETPVFYKLVPHPVKDTYIYLTAGKEVRRIQVANCSKRKSCFQCLAAADPHCGWCLPLQRCTFQGDCTHAGSFENWLDISSGPKKCPKIQIIRSLRERTTVTIVGSVSARHSECVVKNADTGKLLCQGRSQMNRTCACNIPSRPSNNVFVVNATFTFPSWSVSERFNFTNCASVRECPACIETGCAWCKRDKRCIHPFTPCEPSDYERNQELCHVAVEKPPKDSGGGRVKESKRNRTDPALQVFYIKAIEPQKISTLGKSNVIVTGANFTQASNITMILRGTSTCEKDVIRVSHVLNDTHMKFSLPSSRKEMKDVCIQFDGGNCSSAGALSYIALPHCSLIVPATTWISGGQNITIMGRNFDVIDNLIISHELKGNINVSINVSEYCMATSCRFLAPNLKSSKGRTNVVVKLRVQDTYLDCGTLQYLEDPRFTGYRVESEIDTELEVKIQKENDNFNISRDDIDITLFHGENKQFNCSFENITRNQDLTTILCKIKSIKNANTIATSSKKVRVKLGNLELYVEQESVPSTWYFLIALPILLAIVIVVAVVVTRHKSKELSRKQSQQLELLESELRKEIRDGFAELQMDKLDVVDSFGTVPFLDYKHFALRTFFPESGGFTHIFTEDMHNRDANDKNESLTALDALICNKSFLVTVIHTLEKQKNFSVKDRCLFASFLTIALQTKLVYLTSILEVLTRDLMEQCSNMQPKLMLRRTESVVEKLLTNWMSVCLSGFLRETVGEPFYLLVTTLNQKINKGPVDVITCKALYTLNEDWLLWQVPEFNTVALNVVFEKIPENESADVCRNISVNVLDCDTIGQAKEKIFQAFLSKNGSPYGLQLNEIGLELQVGTRQKELLDIDSSSVILEDGITKLNTIGHYEISNGSTIKVFKKIANFTSDVEYSDDHCHLILPDSEAFQVVQGKRHRGKHKFKVKEMYLTKLLSTKVAIHSVLEKLFRSIWSLPNSRAPFAIKYFFDFLDAQAENKKITDPDVVHIWKTNSLPLRFWVNILKNPQFVFDIKKTPHIDSCLSVIAQAFMDAFSLTEQQLGKEAPTNKLLYAKDIPTYKEEVKSYYKAIRDLPPLSSLEMEEFLTQESKKHENEFNEEVALTEIYKYIVKYFDEILNKLERERGLEEAQKQLLHVKVLFDEKKKCKWM</sequence>
<dbReference type="GlyGen" id="A0A8I5ZKT8">
    <property type="glycosylation" value="1 site, 1 O-linked glycan (1 site)"/>
</dbReference>
<evidence type="ECO:0000256" key="7">
    <source>
        <dbReference type="ARBA" id="ARBA00023157"/>
    </source>
</evidence>
<dbReference type="InterPro" id="IPR001627">
    <property type="entry name" value="Semap_dom"/>
</dbReference>
<dbReference type="GO" id="GO:0007416">
    <property type="term" value="P:synapse assembly"/>
    <property type="evidence" value="ECO:0000318"/>
    <property type="project" value="GO_Central"/>
</dbReference>
<dbReference type="SMART" id="SM00423">
    <property type="entry name" value="PSI"/>
    <property type="match status" value="2"/>
</dbReference>
<proteinExistence type="inferred from homology"/>
<dbReference type="SMART" id="SM00630">
    <property type="entry name" value="Sema"/>
    <property type="match status" value="1"/>
</dbReference>
<dbReference type="Ensembl" id="ENSRNOT00000106534.2">
    <property type="protein sequence ID" value="ENSRNOP00000078419.2"/>
    <property type="gene ID" value="ENSRNOG00000007970.8"/>
</dbReference>
<dbReference type="FunCoup" id="A0A8I5ZKT8">
    <property type="interactions" value="495"/>
</dbReference>
<dbReference type="CDD" id="cd00102">
    <property type="entry name" value="IPT"/>
    <property type="match status" value="2"/>
</dbReference>
<dbReference type="Gene3D" id="2.60.40.10">
    <property type="entry name" value="Immunoglobulins"/>
    <property type="match status" value="1"/>
</dbReference>
<keyword evidence="8" id="KW-0325">Glycoprotein</keyword>
<dbReference type="AlphaFoldDB" id="A0A8I5ZKT8"/>
<dbReference type="GO" id="GO:0071526">
    <property type="term" value="P:semaphorin-plexin signaling pathway"/>
    <property type="evidence" value="ECO:0000318"/>
    <property type="project" value="GO_Central"/>
</dbReference>
<dbReference type="Pfam" id="PF20170">
    <property type="entry name" value="Plexin_RBD"/>
    <property type="match status" value="1"/>
</dbReference>
<feature type="compositionally biased region" description="Basic residues" evidence="10">
    <location>
        <begin position="151"/>
        <end position="165"/>
    </location>
</feature>
<dbReference type="InterPro" id="IPR008936">
    <property type="entry name" value="Rho_GTPase_activation_prot"/>
</dbReference>
<keyword evidence="6 11" id="KW-0472">Membrane</keyword>
<dbReference type="SUPFAM" id="SSF101912">
    <property type="entry name" value="Sema domain"/>
    <property type="match status" value="1"/>
</dbReference>
<dbReference type="RGD" id="1307420">
    <property type="gene designation" value="Plxnc1"/>
</dbReference>
<keyword evidence="7" id="KW-1015">Disulfide bond</keyword>
<dbReference type="InterPro" id="IPR046800">
    <property type="entry name" value="Plexin_RBD"/>
</dbReference>
<dbReference type="PROSITE" id="PS51004">
    <property type="entry name" value="SEMA"/>
    <property type="match status" value="1"/>
</dbReference>
<feature type="compositionally biased region" description="Pro residues" evidence="10">
    <location>
        <begin position="170"/>
        <end position="185"/>
    </location>
</feature>
<dbReference type="CDD" id="cd12789">
    <property type="entry name" value="RasGAP_plexin_C1"/>
    <property type="match status" value="1"/>
</dbReference>
<dbReference type="GO" id="GO:0017154">
    <property type="term" value="F:semaphorin receptor activity"/>
    <property type="evidence" value="ECO:0000318"/>
    <property type="project" value="GO_Central"/>
</dbReference>
<dbReference type="GO" id="GO:0005886">
    <property type="term" value="C:plasma membrane"/>
    <property type="evidence" value="ECO:0000318"/>
    <property type="project" value="GO_Central"/>
</dbReference>
<evidence type="ECO:0000256" key="5">
    <source>
        <dbReference type="ARBA" id="ARBA00022989"/>
    </source>
</evidence>
<feature type="domain" description="Sema" evidence="12">
    <location>
        <begin position="210"/>
        <end position="637"/>
    </location>
</feature>
<evidence type="ECO:0000313" key="13">
    <source>
        <dbReference type="Ensembl" id="ENSRNOP00000078419.2"/>
    </source>
</evidence>
<feature type="transmembrane region" description="Helical" evidence="11">
    <location>
        <begin position="1136"/>
        <end position="1157"/>
    </location>
</feature>
<feature type="compositionally biased region" description="Pro residues" evidence="10">
    <location>
        <begin position="68"/>
        <end position="82"/>
    </location>
</feature>
<feature type="compositionally biased region" description="Gly residues" evidence="10">
    <location>
        <begin position="27"/>
        <end position="36"/>
    </location>
</feature>
<gene>
    <name evidence="13 15" type="primary">Plxnc1</name>
</gene>
<dbReference type="Reactome" id="R-RNO-416700">
    <property type="pathway name" value="Other semaphorin interactions"/>
</dbReference>
<dbReference type="InterPro" id="IPR036352">
    <property type="entry name" value="Semap_dom_sf"/>
</dbReference>
<feature type="compositionally biased region" description="Low complexity" evidence="10">
    <location>
        <begin position="83"/>
        <end position="96"/>
    </location>
</feature>
<dbReference type="Gene3D" id="1.10.506.10">
    <property type="entry name" value="GTPase Activation - p120gap, domain 1"/>
    <property type="match status" value="1"/>
</dbReference>
<dbReference type="PANTHER" id="PTHR22625">
    <property type="entry name" value="PLEXIN"/>
    <property type="match status" value="1"/>
</dbReference>
<dbReference type="Gene3D" id="3.10.20.90">
    <property type="entry name" value="Phosphatidylinositol 3-kinase Catalytic Subunit, Chain A, domain 1"/>
    <property type="match status" value="1"/>
</dbReference>
<comment type="caution">
    <text evidence="9">Lacks conserved residue(s) required for the propagation of feature annotation.</text>
</comment>
<dbReference type="Pfam" id="PF01437">
    <property type="entry name" value="PSI"/>
    <property type="match status" value="1"/>
</dbReference>
<dbReference type="Proteomes" id="UP000002494">
    <property type="component" value="Chromosome 7"/>
</dbReference>
<keyword evidence="4" id="KW-0732">Signal</keyword>
<evidence type="ECO:0000256" key="8">
    <source>
        <dbReference type="ARBA" id="ARBA00023180"/>
    </source>
</evidence>
<dbReference type="GO" id="GO:0007162">
    <property type="term" value="P:negative regulation of cell adhesion"/>
    <property type="evidence" value="ECO:0000318"/>
    <property type="project" value="GO_Central"/>
</dbReference>
<reference evidence="13" key="2">
    <citation type="submission" date="2025-08" db="UniProtKB">
        <authorList>
            <consortium name="Ensembl"/>
        </authorList>
    </citation>
    <scope>IDENTIFICATION</scope>
    <source>
        <strain evidence="13">Brown Norway</strain>
    </source>
</reference>
<accession>A0A8I5ZKT8</accession>
<feature type="compositionally biased region" description="Polar residues" evidence="10">
    <location>
        <begin position="1"/>
        <end position="17"/>
    </location>
</feature>
<dbReference type="GO" id="GO:0002116">
    <property type="term" value="C:semaphorin receptor complex"/>
    <property type="evidence" value="ECO:0000318"/>
    <property type="project" value="GO_Central"/>
</dbReference>
<dbReference type="GO" id="GO:0050772">
    <property type="term" value="P:positive regulation of axonogenesis"/>
    <property type="evidence" value="ECO:0000318"/>
    <property type="project" value="GO_Central"/>
</dbReference>
<dbReference type="GO" id="GO:1905806">
    <property type="term" value="P:regulation of synapse pruning"/>
    <property type="evidence" value="ECO:0000266"/>
    <property type="project" value="RGD"/>
</dbReference>
<evidence type="ECO:0000256" key="1">
    <source>
        <dbReference type="ARBA" id="ARBA00004167"/>
    </source>
</evidence>
<dbReference type="InterPro" id="IPR041853">
    <property type="entry name" value="Plexin-C1_Sema"/>
</dbReference>
<feature type="transmembrane region" description="Helical" evidence="11">
    <location>
        <begin position="1276"/>
        <end position="1297"/>
    </location>
</feature>
<dbReference type="InterPro" id="IPR013783">
    <property type="entry name" value="Ig-like_fold"/>
</dbReference>
<evidence type="ECO:0000256" key="9">
    <source>
        <dbReference type="PROSITE-ProRule" id="PRU00352"/>
    </source>
</evidence>
<dbReference type="InterPro" id="IPR016201">
    <property type="entry name" value="PSI"/>
</dbReference>
<dbReference type="Pfam" id="PF01833">
    <property type="entry name" value="TIG"/>
    <property type="match status" value="2"/>
</dbReference>
<evidence type="ECO:0000259" key="12">
    <source>
        <dbReference type="PROSITE" id="PS51004"/>
    </source>
</evidence>
<dbReference type="Gene3D" id="2.130.10.10">
    <property type="entry name" value="YVTN repeat-like/Quinoprotein amine dehydrogenase"/>
    <property type="match status" value="1"/>
</dbReference>
<evidence type="ECO:0000256" key="4">
    <source>
        <dbReference type="ARBA" id="ARBA00022729"/>
    </source>
</evidence>
<reference evidence="13" key="1">
    <citation type="submission" date="2024-01" db="EMBL/GenBank/DDBJ databases">
        <title>GRCr8: a new rat reference genome assembly contstructed from accurate long reads and long range scaffolding.</title>
        <authorList>
            <person name="Doris P.A."/>
            <person name="Kalbfleisch T."/>
            <person name="Li K."/>
            <person name="Howe K."/>
            <person name="Wood J."/>
        </authorList>
    </citation>
    <scope>NUCLEOTIDE SEQUENCE [LARGE SCALE GENOMIC DNA]</scope>
    <source>
        <strain evidence="13">Brown Norway</strain>
    </source>
</reference>
<evidence type="ECO:0000313" key="15">
    <source>
        <dbReference type="RGD" id="1307420"/>
    </source>
</evidence>